<name>A0A1W2GF18_REIFA</name>
<feature type="domain" description="Outer membrane protein beta-barrel" evidence="2">
    <location>
        <begin position="28"/>
        <end position="208"/>
    </location>
</feature>
<dbReference type="Proteomes" id="UP000192472">
    <property type="component" value="Unassembled WGS sequence"/>
</dbReference>
<dbReference type="EMBL" id="FWYF01000002">
    <property type="protein sequence ID" value="SMD34856.1"/>
    <property type="molecule type" value="Genomic_DNA"/>
</dbReference>
<feature type="chain" id="PRO_5013071596" evidence="1">
    <location>
        <begin position="23"/>
        <end position="235"/>
    </location>
</feature>
<evidence type="ECO:0000313" key="3">
    <source>
        <dbReference type="EMBL" id="SMD34856.1"/>
    </source>
</evidence>
<dbReference type="STRING" id="692418.SAMN04488029_2210"/>
<gene>
    <name evidence="3" type="ORF">SAMN04488029_2210</name>
</gene>
<reference evidence="3 4" key="1">
    <citation type="submission" date="2017-04" db="EMBL/GenBank/DDBJ databases">
        <authorList>
            <person name="Afonso C.L."/>
            <person name="Miller P.J."/>
            <person name="Scott M.A."/>
            <person name="Spackman E."/>
            <person name="Goraichik I."/>
            <person name="Dimitrov K.M."/>
            <person name="Suarez D.L."/>
            <person name="Swayne D.E."/>
        </authorList>
    </citation>
    <scope>NUCLEOTIDE SEQUENCE [LARGE SCALE GENOMIC DNA]</scope>
    <source>
        <strain evidence="3 4">DSM 26133</strain>
    </source>
</reference>
<dbReference type="RefSeq" id="WP_176214753.1">
    <property type="nucleotide sequence ID" value="NZ_FWYF01000002.1"/>
</dbReference>
<evidence type="ECO:0000256" key="1">
    <source>
        <dbReference type="SAM" id="SignalP"/>
    </source>
</evidence>
<dbReference type="AlphaFoldDB" id="A0A1W2GF18"/>
<evidence type="ECO:0000259" key="2">
    <source>
        <dbReference type="Pfam" id="PF13568"/>
    </source>
</evidence>
<dbReference type="InterPro" id="IPR025665">
    <property type="entry name" value="Beta-barrel_OMP_2"/>
</dbReference>
<dbReference type="Pfam" id="PF13568">
    <property type="entry name" value="OMP_b-brl_2"/>
    <property type="match status" value="1"/>
</dbReference>
<protein>
    <submittedName>
        <fullName evidence="3">Outer membrane protein beta-barrel domain-containing protein</fullName>
    </submittedName>
</protein>
<sequence>MSKTLNLTFLLIAFLCSGYVYGQEEEKPSATGIEFGLQHSINFTHLNGDGGPIVYSNRVENYEQLRNRLTFDMGMFATIHISEKFAIQTEAVYSYMGGHFQKRTTYLHDLGAFEGTENESFAVDYIKVTLAGNIKFNEKVFFQVGGYGASLLSSEIFYPWWEVNIDKGRTHISGVRNIDAGVLGGFGLSTKVLNITFRYNYGLLDIFERGDLEELDLKNGVLQFVLQWKLHSDFR</sequence>
<keyword evidence="4" id="KW-1185">Reference proteome</keyword>
<accession>A0A1W2GF18</accession>
<organism evidence="3 4">
    <name type="scientific">Reichenbachiella faecimaris</name>
    <dbReference type="NCBI Taxonomy" id="692418"/>
    <lineage>
        <taxon>Bacteria</taxon>
        <taxon>Pseudomonadati</taxon>
        <taxon>Bacteroidota</taxon>
        <taxon>Cytophagia</taxon>
        <taxon>Cytophagales</taxon>
        <taxon>Reichenbachiellaceae</taxon>
        <taxon>Reichenbachiella</taxon>
    </lineage>
</organism>
<feature type="signal peptide" evidence="1">
    <location>
        <begin position="1"/>
        <end position="22"/>
    </location>
</feature>
<proteinExistence type="predicted"/>
<evidence type="ECO:0000313" key="4">
    <source>
        <dbReference type="Proteomes" id="UP000192472"/>
    </source>
</evidence>
<keyword evidence="1" id="KW-0732">Signal</keyword>